<dbReference type="EMBL" id="BMDY01000009">
    <property type="protein sequence ID" value="GGB05155.1"/>
    <property type="molecule type" value="Genomic_DNA"/>
</dbReference>
<evidence type="ECO:0000313" key="3">
    <source>
        <dbReference type="Proteomes" id="UP000651977"/>
    </source>
</evidence>
<feature type="domain" description="N-acetyltransferase" evidence="1">
    <location>
        <begin position="1"/>
        <end position="148"/>
    </location>
</feature>
<dbReference type="InterPro" id="IPR016181">
    <property type="entry name" value="Acyl_CoA_acyltransferase"/>
</dbReference>
<dbReference type="CDD" id="cd04301">
    <property type="entry name" value="NAT_SF"/>
    <property type="match status" value="1"/>
</dbReference>
<dbReference type="Gene3D" id="3.40.630.30">
    <property type="match status" value="1"/>
</dbReference>
<dbReference type="PROSITE" id="PS51186">
    <property type="entry name" value="GNAT"/>
    <property type="match status" value="1"/>
</dbReference>
<dbReference type="RefSeq" id="WP_055734289.1">
    <property type="nucleotide sequence ID" value="NZ_BMDY01000009.1"/>
</dbReference>
<keyword evidence="3" id="KW-1185">Reference proteome</keyword>
<dbReference type="Pfam" id="PF00583">
    <property type="entry name" value="Acetyltransf_1"/>
    <property type="match status" value="1"/>
</dbReference>
<comment type="caution">
    <text evidence="2">The sequence shown here is derived from an EMBL/GenBank/DDBJ whole genome shotgun (WGS) entry which is preliminary data.</text>
</comment>
<dbReference type="InterPro" id="IPR000182">
    <property type="entry name" value="GNAT_dom"/>
</dbReference>
<evidence type="ECO:0000259" key="1">
    <source>
        <dbReference type="PROSITE" id="PS51186"/>
    </source>
</evidence>
<dbReference type="Proteomes" id="UP000651977">
    <property type="component" value="Unassembled WGS sequence"/>
</dbReference>
<dbReference type="SUPFAM" id="SSF55729">
    <property type="entry name" value="Acyl-CoA N-acyltransferases (Nat)"/>
    <property type="match status" value="1"/>
</dbReference>
<gene>
    <name evidence="2" type="ORF">GCM10007414_18090</name>
</gene>
<organism evidence="2 3">
    <name type="scientific">Agarivorans gilvus</name>
    <dbReference type="NCBI Taxonomy" id="680279"/>
    <lineage>
        <taxon>Bacteria</taxon>
        <taxon>Pseudomonadati</taxon>
        <taxon>Pseudomonadota</taxon>
        <taxon>Gammaproteobacteria</taxon>
        <taxon>Alteromonadales</taxon>
        <taxon>Alteromonadaceae</taxon>
        <taxon>Agarivorans</taxon>
    </lineage>
</organism>
<sequence length="178" mass="19566">MKHQQLDHTQHAEISQLFATTFAAAEGEAEGKMLGQLAEQLAAIIDQQQVLCFATVQDGQLVASIFFTQLQFQQPSQIFMLAPVAVSSEYQGRGIGQALIKYGLEQMQQRQVSSIVTYGDPAYYSKLGFAPLSEQVIQAPLPLSMPFGWQGLSLNDTPIAAIAQRPSCVAPFNDPQYW</sequence>
<accession>A0ABQ1I3H1</accession>
<name>A0ABQ1I3H1_9ALTE</name>
<proteinExistence type="predicted"/>
<protein>
    <submittedName>
        <fullName evidence="2">N-acetyltransferase</fullName>
    </submittedName>
</protein>
<reference evidence="3" key="1">
    <citation type="journal article" date="2019" name="Int. J. Syst. Evol. Microbiol.">
        <title>The Global Catalogue of Microorganisms (GCM) 10K type strain sequencing project: providing services to taxonomists for standard genome sequencing and annotation.</title>
        <authorList>
            <consortium name="The Broad Institute Genomics Platform"/>
            <consortium name="The Broad Institute Genome Sequencing Center for Infectious Disease"/>
            <person name="Wu L."/>
            <person name="Ma J."/>
        </authorList>
    </citation>
    <scope>NUCLEOTIDE SEQUENCE [LARGE SCALE GENOMIC DNA]</scope>
    <source>
        <strain evidence="3">CGMCC 1.10131</strain>
    </source>
</reference>
<evidence type="ECO:0000313" key="2">
    <source>
        <dbReference type="EMBL" id="GGB05155.1"/>
    </source>
</evidence>